<keyword evidence="1" id="KW-0812">Transmembrane</keyword>
<name>A0A5C6LIT0_9BACT</name>
<feature type="transmembrane region" description="Helical" evidence="1">
    <location>
        <begin position="178"/>
        <end position="198"/>
    </location>
</feature>
<dbReference type="AlphaFoldDB" id="A0A5C6LIT0"/>
<dbReference type="InterPro" id="IPR021913">
    <property type="entry name" value="DUF3526"/>
</dbReference>
<proteinExistence type="predicted"/>
<accession>A0A5C6LIT0</accession>
<protein>
    <submittedName>
        <fullName evidence="2">DUF3526 domain-containing protein</fullName>
    </submittedName>
</protein>
<dbReference type="PANTHER" id="PTHR43471">
    <property type="entry name" value="ABC TRANSPORTER PERMEASE"/>
    <property type="match status" value="1"/>
</dbReference>
<comment type="caution">
    <text evidence="2">The sequence shown here is derived from an EMBL/GenBank/DDBJ whole genome shotgun (WGS) entry which is preliminary data.</text>
</comment>
<keyword evidence="1" id="KW-1133">Transmembrane helix</keyword>
<dbReference type="Proteomes" id="UP000318815">
    <property type="component" value="Unassembled WGS sequence"/>
</dbReference>
<dbReference type="Pfam" id="PF12040">
    <property type="entry name" value="DUF3526"/>
    <property type="match status" value="1"/>
</dbReference>
<keyword evidence="1" id="KW-0472">Membrane</keyword>
<feature type="transmembrane region" description="Helical" evidence="1">
    <location>
        <begin position="17"/>
        <end position="36"/>
    </location>
</feature>
<evidence type="ECO:0000256" key="1">
    <source>
        <dbReference type="SAM" id="Phobius"/>
    </source>
</evidence>
<dbReference type="EMBL" id="VOHS01000075">
    <property type="protein sequence ID" value="TWV91270.1"/>
    <property type="molecule type" value="Genomic_DNA"/>
</dbReference>
<evidence type="ECO:0000313" key="3">
    <source>
        <dbReference type="Proteomes" id="UP000318815"/>
    </source>
</evidence>
<dbReference type="OrthoDB" id="184009at2"/>
<dbReference type="RefSeq" id="WP_146308304.1">
    <property type="nucleotide sequence ID" value="NZ_VOHS01000075.1"/>
</dbReference>
<sequence>MYLLLTTKEWLGGLRTYALPAVLLSLLLLLGIAFAGTHSRSAQVKKNRLAANAHFRQQWEQLKTGDPHSAAHFGTYIFKPVMLLSNFDSGLEPVTGTSMRIEAHVQHSMAAPALRPVDIYTRFGGLTIASILQLFFPLFIIFGCYDSYTQEKTSGTLGLLLIQGASQNIILKSKARYYLTAVNIILLISLLIYMPALLFSGTSSTDNTTLISILCLTVAYSIYCSIFVLLAIVVSAIAKNGRQSLLILTGCWLVWNILIPRLGAGIAAELHPLPSQYQQQEKIEKAIKMGINGHSPKEERQQQLIDATLKQYHVERTDQLPINLNAILLQASEDYAQMVYDIYNAKTDSIISIQNRYNNYLALADPYLAIRHLSMALCGTGYIQQQQLDNAARQYRNDFIRRLNNELAYGGSKTDDSHWKVNAAFYQSIPPFHYQTPALSQVLKSQWVMIASLLLWLIISICLLQIIAQYAGIE</sequence>
<feature type="transmembrane region" description="Helical" evidence="1">
    <location>
        <begin position="210"/>
        <end position="238"/>
    </location>
</feature>
<feature type="transmembrane region" description="Helical" evidence="1">
    <location>
        <begin position="245"/>
        <end position="268"/>
    </location>
</feature>
<reference evidence="2 3" key="1">
    <citation type="submission" date="2019-08" db="EMBL/GenBank/DDBJ databases">
        <title>Whole genome sequencing of chitin degrading bacteria Chitinophaga pinensis YS16.</title>
        <authorList>
            <person name="Singh R.P."/>
            <person name="Manchanda G."/>
            <person name="Maurya I.K."/>
            <person name="Joshi N.K."/>
            <person name="Srivastava A.K."/>
        </authorList>
    </citation>
    <scope>NUCLEOTIDE SEQUENCE [LARGE SCALE GENOMIC DNA]</scope>
    <source>
        <strain evidence="2 3">YS-16</strain>
    </source>
</reference>
<organism evidence="2 3">
    <name type="scientific">Chitinophaga pinensis</name>
    <dbReference type="NCBI Taxonomy" id="79329"/>
    <lineage>
        <taxon>Bacteria</taxon>
        <taxon>Pseudomonadati</taxon>
        <taxon>Bacteroidota</taxon>
        <taxon>Chitinophagia</taxon>
        <taxon>Chitinophagales</taxon>
        <taxon>Chitinophagaceae</taxon>
        <taxon>Chitinophaga</taxon>
    </lineage>
</organism>
<evidence type="ECO:0000313" key="2">
    <source>
        <dbReference type="EMBL" id="TWV91270.1"/>
    </source>
</evidence>
<gene>
    <name evidence="2" type="ORF">FEF09_28910</name>
</gene>
<feature type="transmembrane region" description="Helical" evidence="1">
    <location>
        <begin position="123"/>
        <end position="142"/>
    </location>
</feature>
<feature type="transmembrane region" description="Helical" evidence="1">
    <location>
        <begin position="447"/>
        <end position="468"/>
    </location>
</feature>
<dbReference type="PANTHER" id="PTHR43471:SF1">
    <property type="entry name" value="ABC TRANSPORTER PERMEASE PROTEIN NOSY-RELATED"/>
    <property type="match status" value="1"/>
</dbReference>
<keyword evidence="3" id="KW-1185">Reference proteome</keyword>